<name>A0A0H2KRY0_9MICO</name>
<dbReference type="STRING" id="264251.FB00_11990"/>
<keyword evidence="2" id="KW-1133">Transmembrane helix</keyword>
<keyword evidence="4" id="KW-1185">Reference proteome</keyword>
<dbReference type="Proteomes" id="UP000035265">
    <property type="component" value="Unassembled WGS sequence"/>
</dbReference>
<proteinExistence type="predicted"/>
<sequence length="199" mass="20823">MTAPTPPLAGPPPSLPPVDREGLRRGVSPWWWLAVPAAVLLAAVALVVWAIVLYANHDRLELVEDDRILAAAADPCAQVQEAGATLAVATTPEDRATAALDVAQAARLLTTAVGAVPTDVLDADRPARSWAGDWAALADRLETWSASVAAGEDARFELPLTEDGWSVVTRMDLAASPDCPVPTSVVDLDTTPPSTPPLD</sequence>
<evidence type="ECO:0000313" key="3">
    <source>
        <dbReference type="EMBL" id="KLN34554.1"/>
    </source>
</evidence>
<dbReference type="EMBL" id="JNBQ01000013">
    <property type="protein sequence ID" value="KLN34554.1"/>
    <property type="molecule type" value="Genomic_DNA"/>
</dbReference>
<evidence type="ECO:0000256" key="2">
    <source>
        <dbReference type="SAM" id="Phobius"/>
    </source>
</evidence>
<feature type="transmembrane region" description="Helical" evidence="2">
    <location>
        <begin position="30"/>
        <end position="55"/>
    </location>
</feature>
<feature type="compositionally biased region" description="Pro residues" evidence="1">
    <location>
        <begin position="1"/>
        <end position="16"/>
    </location>
</feature>
<dbReference type="AlphaFoldDB" id="A0A0H2KRY0"/>
<protein>
    <submittedName>
        <fullName evidence="3">Uncharacterized protein</fullName>
    </submittedName>
</protein>
<comment type="caution">
    <text evidence="3">The sequence shown here is derived from an EMBL/GenBank/DDBJ whole genome shotgun (WGS) entry which is preliminary data.</text>
</comment>
<keyword evidence="2" id="KW-0472">Membrane</keyword>
<feature type="region of interest" description="Disordered" evidence="1">
    <location>
        <begin position="1"/>
        <end position="20"/>
    </location>
</feature>
<gene>
    <name evidence="3" type="ORF">FB00_11990</name>
</gene>
<organism evidence="3 4">
    <name type="scientific">Cellulosimicrobium funkei</name>
    <dbReference type="NCBI Taxonomy" id="264251"/>
    <lineage>
        <taxon>Bacteria</taxon>
        <taxon>Bacillati</taxon>
        <taxon>Actinomycetota</taxon>
        <taxon>Actinomycetes</taxon>
        <taxon>Micrococcales</taxon>
        <taxon>Promicromonosporaceae</taxon>
        <taxon>Cellulosimicrobium</taxon>
    </lineage>
</organism>
<accession>A0A0H2KRY0</accession>
<dbReference type="PATRIC" id="fig|264251.5.peg.2438"/>
<dbReference type="RefSeq" id="WP_047233087.1">
    <property type="nucleotide sequence ID" value="NZ_JNBQ01000013.1"/>
</dbReference>
<reference evidence="3 4" key="1">
    <citation type="submission" date="2014-05" db="EMBL/GenBank/DDBJ databases">
        <title>Cellulosimicrobium funkei U11 genome.</title>
        <authorList>
            <person name="Hu C."/>
            <person name="Gong Y."/>
            <person name="Wan W."/>
            <person name="Jiang M."/>
        </authorList>
    </citation>
    <scope>NUCLEOTIDE SEQUENCE [LARGE SCALE GENOMIC DNA]</scope>
    <source>
        <strain evidence="3 4">U11</strain>
    </source>
</reference>
<keyword evidence="2" id="KW-0812">Transmembrane</keyword>
<evidence type="ECO:0000256" key="1">
    <source>
        <dbReference type="SAM" id="MobiDB-lite"/>
    </source>
</evidence>
<evidence type="ECO:0000313" key="4">
    <source>
        <dbReference type="Proteomes" id="UP000035265"/>
    </source>
</evidence>